<comment type="caution">
    <text evidence="1">The sequence shown here is derived from an EMBL/GenBank/DDBJ whole genome shotgun (WGS) entry which is preliminary data.</text>
</comment>
<protein>
    <submittedName>
        <fullName evidence="1">Uncharacterized protein</fullName>
    </submittedName>
</protein>
<reference evidence="1 2" key="1">
    <citation type="submission" date="2018-07" db="EMBL/GenBank/DDBJ databases">
        <title>Genome analysis of Larkinella rosea.</title>
        <authorList>
            <person name="Zhou Z."/>
            <person name="Wang G."/>
        </authorList>
    </citation>
    <scope>NUCLEOTIDE SEQUENCE [LARGE SCALE GENOMIC DNA]</scope>
    <source>
        <strain evidence="2">zzj9</strain>
    </source>
</reference>
<name>A0A368JGR8_9BACT</name>
<dbReference type="Proteomes" id="UP000253383">
    <property type="component" value="Unassembled WGS sequence"/>
</dbReference>
<dbReference type="RefSeq" id="WP_114408853.1">
    <property type="nucleotide sequence ID" value="NZ_QOWE01000024.1"/>
</dbReference>
<organism evidence="1 2">
    <name type="scientific">Larkinella punicea</name>
    <dbReference type="NCBI Taxonomy" id="2315727"/>
    <lineage>
        <taxon>Bacteria</taxon>
        <taxon>Pseudomonadati</taxon>
        <taxon>Bacteroidota</taxon>
        <taxon>Cytophagia</taxon>
        <taxon>Cytophagales</taxon>
        <taxon>Spirosomataceae</taxon>
        <taxon>Larkinella</taxon>
    </lineage>
</organism>
<evidence type="ECO:0000313" key="2">
    <source>
        <dbReference type="Proteomes" id="UP000253383"/>
    </source>
</evidence>
<accession>A0A368JGR8</accession>
<sequence>MEDNTEEIAGQDEDPNFIKYSEIHPTFRSEMTYVQRLAWWRENDISPLTVIFFPEKKIAIEHHATLRTVHQFTEQGETVRSLSIEPCNAEQFEQFEQWALKESRLKGYFKPNYLSENLIKEYWLKVALSPMPKEVLSEEIRLIDRIITDAESYPDRTGAILFLHGYNRRKLGYSPVINYEELYYSLFSNDKRERTVNDLENAERIIPELYRGWLFCEYRGFLQKQLDRLSRGEDISKPEVDTSEITADNQDTLKLPLTQKRQVIIAHYLMKYGLVVVNPQLTKEARFGILNALMGRGLSHQNTKEYLNSIDNPKDPEKVKTIPNLEAVLPYFENINIPDIVNEIKEEIAKLAKKKG</sequence>
<dbReference type="AlphaFoldDB" id="A0A368JGR8"/>
<dbReference type="EMBL" id="QOWE01000024">
    <property type="protein sequence ID" value="RCR66859.1"/>
    <property type="molecule type" value="Genomic_DNA"/>
</dbReference>
<evidence type="ECO:0000313" key="1">
    <source>
        <dbReference type="EMBL" id="RCR66859.1"/>
    </source>
</evidence>
<proteinExistence type="predicted"/>
<gene>
    <name evidence="1" type="ORF">DUE52_25260</name>
</gene>
<keyword evidence="2" id="KW-1185">Reference proteome</keyword>